<reference evidence="1 2" key="1">
    <citation type="journal article" date="2024" name="Commun. Biol.">
        <title>Comparative genomic analysis of thermophilic fungi reveals convergent evolutionary adaptations and gene losses.</title>
        <authorList>
            <person name="Steindorff A.S."/>
            <person name="Aguilar-Pontes M.V."/>
            <person name="Robinson A.J."/>
            <person name="Andreopoulos B."/>
            <person name="LaButti K."/>
            <person name="Kuo A."/>
            <person name="Mondo S."/>
            <person name="Riley R."/>
            <person name="Otillar R."/>
            <person name="Haridas S."/>
            <person name="Lipzen A."/>
            <person name="Grimwood J."/>
            <person name="Schmutz J."/>
            <person name="Clum A."/>
            <person name="Reid I.D."/>
            <person name="Moisan M.C."/>
            <person name="Butler G."/>
            <person name="Nguyen T.T.M."/>
            <person name="Dewar K."/>
            <person name="Conant G."/>
            <person name="Drula E."/>
            <person name="Henrissat B."/>
            <person name="Hansel C."/>
            <person name="Singer S."/>
            <person name="Hutchinson M.I."/>
            <person name="de Vries R.P."/>
            <person name="Natvig D.O."/>
            <person name="Powell A.J."/>
            <person name="Tsang A."/>
            <person name="Grigoriev I.V."/>
        </authorList>
    </citation>
    <scope>NUCLEOTIDE SEQUENCE [LARGE SCALE GENOMIC DNA]</scope>
    <source>
        <strain evidence="1 2">ATCC 24622</strain>
    </source>
</reference>
<evidence type="ECO:0008006" key="3">
    <source>
        <dbReference type="Google" id="ProtNLM"/>
    </source>
</evidence>
<evidence type="ECO:0000313" key="2">
    <source>
        <dbReference type="Proteomes" id="UP001586593"/>
    </source>
</evidence>
<accession>A0ABR3VP40</accession>
<evidence type="ECO:0000313" key="1">
    <source>
        <dbReference type="EMBL" id="KAL1843433.1"/>
    </source>
</evidence>
<dbReference type="EMBL" id="JAZHXJ010001829">
    <property type="protein sequence ID" value="KAL1843433.1"/>
    <property type="molecule type" value="Genomic_DNA"/>
</dbReference>
<sequence>MLAWFLTSPIRRSFMMPHIYHYIQITDKRTGQSHSQKHYSFGPAWGPRSEPWWSTYRYQLEAFVDKVTGKEPVHWISAEDSVAQMRTLDAIYEKSGLGKRPSTSSVAKSG</sequence>
<name>A0ABR3VP40_9PEZI</name>
<protein>
    <recommendedName>
        <fullName evidence="3">Gfo/Idh/MocA-like oxidoreductase C-terminal domain-containing protein</fullName>
    </recommendedName>
</protein>
<comment type="caution">
    <text evidence="1">The sequence shown here is derived from an EMBL/GenBank/DDBJ whole genome shotgun (WGS) entry which is preliminary data.</text>
</comment>
<dbReference type="Gene3D" id="3.30.360.10">
    <property type="entry name" value="Dihydrodipicolinate Reductase, domain 2"/>
    <property type="match status" value="1"/>
</dbReference>
<proteinExistence type="predicted"/>
<organism evidence="1 2">
    <name type="scientific">Phialemonium thermophilum</name>
    <dbReference type="NCBI Taxonomy" id="223376"/>
    <lineage>
        <taxon>Eukaryota</taxon>
        <taxon>Fungi</taxon>
        <taxon>Dikarya</taxon>
        <taxon>Ascomycota</taxon>
        <taxon>Pezizomycotina</taxon>
        <taxon>Sordariomycetes</taxon>
        <taxon>Sordariomycetidae</taxon>
        <taxon>Cephalothecales</taxon>
        <taxon>Cephalothecaceae</taxon>
        <taxon>Phialemonium</taxon>
    </lineage>
</organism>
<dbReference type="Proteomes" id="UP001586593">
    <property type="component" value="Unassembled WGS sequence"/>
</dbReference>
<gene>
    <name evidence="1" type="ORF">VTK73DRAFT_2851</name>
</gene>
<keyword evidence="2" id="KW-1185">Reference proteome</keyword>